<evidence type="ECO:0000256" key="2">
    <source>
        <dbReference type="ARBA" id="ARBA00001964"/>
    </source>
</evidence>
<evidence type="ECO:0000256" key="6">
    <source>
        <dbReference type="ARBA" id="ARBA00023052"/>
    </source>
</evidence>
<dbReference type="GO" id="GO:0005789">
    <property type="term" value="C:endoplasmic reticulum membrane"/>
    <property type="evidence" value="ECO:0007669"/>
    <property type="project" value="TreeGrafter"/>
</dbReference>
<name>A0A8C9FB86_PAVCR</name>
<evidence type="ECO:0000259" key="7">
    <source>
        <dbReference type="SMART" id="SM00861"/>
    </source>
</evidence>
<evidence type="ECO:0000313" key="8">
    <source>
        <dbReference type="Ensembl" id="ENSPSTP00000011187.1"/>
    </source>
</evidence>
<reference evidence="8" key="1">
    <citation type="submission" date="2025-08" db="UniProtKB">
        <authorList>
            <consortium name="Ensembl"/>
        </authorList>
    </citation>
    <scope>IDENTIFICATION</scope>
</reference>
<dbReference type="PANTHER" id="PTHR43195:SF3">
    <property type="entry name" value="TRANSKETOLASE"/>
    <property type="match status" value="1"/>
</dbReference>
<dbReference type="AlphaFoldDB" id="A0A8C9FB86"/>
<dbReference type="GO" id="GO:0009052">
    <property type="term" value="P:pentose-phosphate shunt, non-oxidative branch"/>
    <property type="evidence" value="ECO:0007669"/>
    <property type="project" value="TreeGrafter"/>
</dbReference>
<dbReference type="GO" id="GO:0070062">
    <property type="term" value="C:extracellular exosome"/>
    <property type="evidence" value="ECO:0007669"/>
    <property type="project" value="TreeGrafter"/>
</dbReference>
<accession>A0A8C9FB86</accession>
<dbReference type="FunFam" id="3.40.50.970:FF:000028">
    <property type="entry name" value="Transketolase isoform 1"/>
    <property type="match status" value="1"/>
</dbReference>
<dbReference type="SMART" id="SM00861">
    <property type="entry name" value="Transket_pyr"/>
    <property type="match status" value="1"/>
</dbReference>
<evidence type="ECO:0000256" key="5">
    <source>
        <dbReference type="ARBA" id="ARBA00022837"/>
    </source>
</evidence>
<keyword evidence="6" id="KW-0786">Thiamine pyrophosphate</keyword>
<dbReference type="GO" id="GO:0004802">
    <property type="term" value="F:transketolase activity"/>
    <property type="evidence" value="ECO:0007669"/>
    <property type="project" value="TreeGrafter"/>
</dbReference>
<proteinExistence type="predicted"/>
<dbReference type="InterPro" id="IPR051424">
    <property type="entry name" value="Transketolase-like"/>
</dbReference>
<dbReference type="SUPFAM" id="SSF52518">
    <property type="entry name" value="Thiamin diphosphate-binding fold (THDP-binding)"/>
    <property type="match status" value="2"/>
</dbReference>
<dbReference type="Gene3D" id="3.40.50.920">
    <property type="match status" value="1"/>
</dbReference>
<keyword evidence="9" id="KW-1185">Reference proteome</keyword>
<keyword evidence="5" id="KW-0106">Calcium</keyword>
<evidence type="ECO:0000256" key="4">
    <source>
        <dbReference type="ARBA" id="ARBA00022679"/>
    </source>
</evidence>
<organism evidence="8 9">
    <name type="scientific">Pavo cristatus</name>
    <name type="common">Indian peafowl</name>
    <name type="synonym">Blue peafowl</name>
    <dbReference type="NCBI Taxonomy" id="9049"/>
    <lineage>
        <taxon>Eukaryota</taxon>
        <taxon>Metazoa</taxon>
        <taxon>Chordata</taxon>
        <taxon>Craniata</taxon>
        <taxon>Vertebrata</taxon>
        <taxon>Euteleostomi</taxon>
        <taxon>Archelosauria</taxon>
        <taxon>Archosauria</taxon>
        <taxon>Dinosauria</taxon>
        <taxon>Saurischia</taxon>
        <taxon>Theropoda</taxon>
        <taxon>Coelurosauria</taxon>
        <taxon>Aves</taxon>
        <taxon>Neognathae</taxon>
        <taxon>Galloanserae</taxon>
        <taxon>Galliformes</taxon>
        <taxon>Phasianidae</taxon>
        <taxon>Phasianinae</taxon>
        <taxon>Pavo</taxon>
    </lineage>
</organism>
<feature type="domain" description="Transketolase-like pyrimidine-binding" evidence="7">
    <location>
        <begin position="125"/>
        <end position="289"/>
    </location>
</feature>
<dbReference type="Proteomes" id="UP000694428">
    <property type="component" value="Unplaced"/>
</dbReference>
<dbReference type="PANTHER" id="PTHR43195">
    <property type="entry name" value="TRANSKETOLASE"/>
    <property type="match status" value="1"/>
</dbReference>
<evidence type="ECO:0000256" key="3">
    <source>
        <dbReference type="ARBA" id="ARBA00011738"/>
    </source>
</evidence>
<dbReference type="GO" id="GO:0030976">
    <property type="term" value="F:thiamine pyrophosphate binding"/>
    <property type="evidence" value="ECO:0007669"/>
    <property type="project" value="TreeGrafter"/>
</dbReference>
<evidence type="ECO:0000313" key="9">
    <source>
        <dbReference type="Proteomes" id="UP000694428"/>
    </source>
</evidence>
<dbReference type="SUPFAM" id="SSF52922">
    <property type="entry name" value="TK C-terminal domain-like"/>
    <property type="match status" value="1"/>
</dbReference>
<evidence type="ECO:0000256" key="1">
    <source>
        <dbReference type="ARBA" id="ARBA00001913"/>
    </source>
</evidence>
<reference evidence="8" key="2">
    <citation type="submission" date="2025-09" db="UniProtKB">
        <authorList>
            <consortium name="Ensembl"/>
        </authorList>
    </citation>
    <scope>IDENTIFICATION</scope>
</reference>
<comment type="cofactor">
    <cofactor evidence="2">
        <name>thiamine diphosphate</name>
        <dbReference type="ChEBI" id="CHEBI:58937"/>
    </cofactor>
</comment>
<dbReference type="Pfam" id="PF02779">
    <property type="entry name" value="Transket_pyr"/>
    <property type="match status" value="1"/>
</dbReference>
<dbReference type="Ensembl" id="ENSPSTT00000011744.1">
    <property type="protein sequence ID" value="ENSPSTP00000011187.1"/>
    <property type="gene ID" value="ENSPSTG00000007876.1"/>
</dbReference>
<dbReference type="InterPro" id="IPR009014">
    <property type="entry name" value="Transketo_C/PFOR_II"/>
</dbReference>
<dbReference type="InterPro" id="IPR005475">
    <property type="entry name" value="Transketolase-like_Pyr-bd"/>
</dbReference>
<keyword evidence="4" id="KW-0808">Transferase</keyword>
<comment type="cofactor">
    <cofactor evidence="1">
        <name>Ca(2+)</name>
        <dbReference type="ChEBI" id="CHEBI:29108"/>
    </cofactor>
</comment>
<dbReference type="Gene3D" id="3.40.50.970">
    <property type="match status" value="2"/>
</dbReference>
<protein>
    <recommendedName>
        <fullName evidence="7">Transketolase-like pyrimidine-binding domain-containing protein</fullName>
    </recommendedName>
</protein>
<dbReference type="InterPro" id="IPR029061">
    <property type="entry name" value="THDP-binding"/>
</dbReference>
<comment type="subunit">
    <text evidence="3">Homodimer.</text>
</comment>
<sequence>SRCYVWKKSNQWLLDRGKRCWHAIIVDGHSVEELCKAFGQAKHQPTAIIAKTFKGKGISGVEDKESWHGKPLPKNMAEQVIQEIDEKIQNKKKLSPALPEEDAPVVNIRNIKMPSPPSYKVGEKWATRKAYGVALAKLGHANDRVIALDGDTKNSTFSELFKKDHPGRYIECYIAEQNMVSVAVGCATRDRTVAFASTFATFFTRAFDQIRMAAISESNINLCGSHCGVSIGEDGPSQMGLEDLCMFRAVPTATVFYPSDAVATEKAVEIAANTKGICFIRTSRPENPVIYNNNEDFHIGQAKVILKSKDDQVTVIGAGVTLHEALAAAEQLRKGDQIFFFIFYHRKGITKSVFCVLKHKIHVVWSLFIGGIGEAVCAAVVGEPGVTVSRLAVSHVPRSGKSAELLKMFGIDKDAIVQAVKVAVSKSRNAE</sequence>
<dbReference type="CDD" id="cd07033">
    <property type="entry name" value="TPP_PYR_DXS_TK_like"/>
    <property type="match status" value="1"/>
</dbReference>